<comment type="caution">
    <text evidence="1">The sequence shown here is derived from an EMBL/GenBank/DDBJ whole genome shotgun (WGS) entry which is preliminary data.</text>
</comment>
<accession>A0A366I3Q5</accession>
<evidence type="ECO:0000313" key="1">
    <source>
        <dbReference type="EMBL" id="RBP62494.1"/>
    </source>
</evidence>
<proteinExistence type="predicted"/>
<dbReference type="EMBL" id="QNRY01000016">
    <property type="protein sequence ID" value="RBP62494.1"/>
    <property type="molecule type" value="Genomic_DNA"/>
</dbReference>
<dbReference type="AlphaFoldDB" id="A0A366I3Q5"/>
<dbReference type="Proteomes" id="UP000253046">
    <property type="component" value="Unassembled WGS sequence"/>
</dbReference>
<organism evidence="1 2">
    <name type="scientific">Brenneria salicis ATCC 15712 = DSM 30166</name>
    <dbReference type="NCBI Taxonomy" id="714314"/>
    <lineage>
        <taxon>Bacteria</taxon>
        <taxon>Pseudomonadati</taxon>
        <taxon>Pseudomonadota</taxon>
        <taxon>Gammaproteobacteria</taxon>
        <taxon>Enterobacterales</taxon>
        <taxon>Pectobacteriaceae</taxon>
        <taxon>Brenneria</taxon>
    </lineage>
</organism>
<keyword evidence="2" id="KW-1185">Reference proteome</keyword>
<name>A0A366I3Q5_9GAMM</name>
<reference evidence="1 2" key="1">
    <citation type="submission" date="2018-06" db="EMBL/GenBank/DDBJ databases">
        <title>Genomic Encyclopedia of Type Strains, Phase IV (KMG-IV): sequencing the most valuable type-strain genomes for metagenomic binning, comparative biology and taxonomic classification.</title>
        <authorList>
            <person name="Goeker M."/>
        </authorList>
    </citation>
    <scope>NUCLEOTIDE SEQUENCE [LARGE SCALE GENOMIC DNA]</scope>
    <source>
        <strain evidence="1 2">DSM 30166</strain>
    </source>
</reference>
<protein>
    <submittedName>
        <fullName evidence="1">Uncharacterized protein</fullName>
    </submittedName>
</protein>
<evidence type="ECO:0000313" key="2">
    <source>
        <dbReference type="Proteomes" id="UP000253046"/>
    </source>
</evidence>
<gene>
    <name evidence="1" type="ORF">DES54_11663</name>
</gene>
<sequence>MFTILHTGNSLGIRKTTFREFNSSTLAVSKILALEKVKSVLTLF</sequence>